<protein>
    <submittedName>
        <fullName evidence="6">LysR family transcriptional regulator</fullName>
    </submittedName>
</protein>
<dbReference type="PRINTS" id="PR00039">
    <property type="entry name" value="HTHLYSR"/>
</dbReference>
<dbReference type="Gene3D" id="1.10.10.10">
    <property type="entry name" value="Winged helix-like DNA-binding domain superfamily/Winged helix DNA-binding domain"/>
    <property type="match status" value="1"/>
</dbReference>
<dbReference type="Pfam" id="PF00126">
    <property type="entry name" value="HTH_1"/>
    <property type="match status" value="1"/>
</dbReference>
<dbReference type="Pfam" id="PF03466">
    <property type="entry name" value="LysR_substrate"/>
    <property type="match status" value="1"/>
</dbReference>
<dbReference type="PANTHER" id="PTHR30126">
    <property type="entry name" value="HTH-TYPE TRANSCRIPTIONAL REGULATOR"/>
    <property type="match status" value="1"/>
</dbReference>
<dbReference type="Gene3D" id="3.40.190.290">
    <property type="match status" value="1"/>
</dbReference>
<dbReference type="InterPro" id="IPR036388">
    <property type="entry name" value="WH-like_DNA-bd_sf"/>
</dbReference>
<name>A0A943EM52_9FIRM</name>
<keyword evidence="3" id="KW-0238">DNA-binding</keyword>
<dbReference type="AlphaFoldDB" id="A0A943EM52"/>
<dbReference type="GO" id="GO:0003700">
    <property type="term" value="F:DNA-binding transcription factor activity"/>
    <property type="evidence" value="ECO:0007669"/>
    <property type="project" value="InterPro"/>
</dbReference>
<evidence type="ECO:0000313" key="6">
    <source>
        <dbReference type="EMBL" id="MBS5520469.1"/>
    </source>
</evidence>
<dbReference type="InterPro" id="IPR005119">
    <property type="entry name" value="LysR_subst-bd"/>
</dbReference>
<evidence type="ECO:0000256" key="3">
    <source>
        <dbReference type="ARBA" id="ARBA00023125"/>
    </source>
</evidence>
<evidence type="ECO:0000256" key="2">
    <source>
        <dbReference type="ARBA" id="ARBA00023015"/>
    </source>
</evidence>
<dbReference type="InterPro" id="IPR000847">
    <property type="entry name" value="LysR_HTH_N"/>
</dbReference>
<evidence type="ECO:0000256" key="1">
    <source>
        <dbReference type="ARBA" id="ARBA00009437"/>
    </source>
</evidence>
<accession>A0A943EM52</accession>
<dbReference type="Proteomes" id="UP000754226">
    <property type="component" value="Unassembled WGS sequence"/>
</dbReference>
<proteinExistence type="inferred from homology"/>
<dbReference type="InterPro" id="IPR036390">
    <property type="entry name" value="WH_DNA-bd_sf"/>
</dbReference>
<sequence length="322" mass="36727">MDTISLHYFKELTKDMNVTKCAKRLHLSQQTLSNHIARLEKWCGATLFYRKPRLSLTSTGRHMLQYADRWLLEEQKLKDTVSDISAEQRGVIRFGASYARYVTLLPEILPLFSNQYPNVSIDIVDNNAVQLITQMLSGDLDIILSPRKDILPTLDSTLLMSTTVYLCVADRLLKKYYGTEAETLKEKSLSGADLADFSKLPFYLINPPNSLGSRIAACFEEAGFIPRTYMRVETLRMSAIIASTGLAATFNTTVPLDTALKTMSSDVNIFPLKSHGKLVHHNVYLIHYKNRYMPQYLRCFRNLIIDFYGRMTTTNLARIIKC</sequence>
<dbReference type="CDD" id="cd05466">
    <property type="entry name" value="PBP2_LTTR_substrate"/>
    <property type="match status" value="1"/>
</dbReference>
<comment type="caution">
    <text evidence="6">The sequence shown here is derived from an EMBL/GenBank/DDBJ whole genome shotgun (WGS) entry which is preliminary data.</text>
</comment>
<dbReference type="EMBL" id="JAGZCZ010000013">
    <property type="protein sequence ID" value="MBS5520469.1"/>
    <property type="molecule type" value="Genomic_DNA"/>
</dbReference>
<reference evidence="6" key="1">
    <citation type="submission" date="2021-02" db="EMBL/GenBank/DDBJ databases">
        <title>Infant gut strain persistence is associated with maternal origin, phylogeny, and functional potential including surface adhesion and iron acquisition.</title>
        <authorList>
            <person name="Lou Y.C."/>
        </authorList>
    </citation>
    <scope>NUCLEOTIDE SEQUENCE</scope>
    <source>
        <strain evidence="6">L3_106_000M1_dasL3_106_000M1_concoct_15</strain>
    </source>
</reference>
<evidence type="ECO:0000259" key="5">
    <source>
        <dbReference type="PROSITE" id="PS50931"/>
    </source>
</evidence>
<organism evidence="6 7">
    <name type="scientific">Acidaminococcus intestini</name>
    <dbReference type="NCBI Taxonomy" id="187327"/>
    <lineage>
        <taxon>Bacteria</taxon>
        <taxon>Bacillati</taxon>
        <taxon>Bacillota</taxon>
        <taxon>Negativicutes</taxon>
        <taxon>Acidaminococcales</taxon>
        <taxon>Acidaminococcaceae</taxon>
        <taxon>Acidaminococcus</taxon>
    </lineage>
</organism>
<dbReference type="PROSITE" id="PS50931">
    <property type="entry name" value="HTH_LYSR"/>
    <property type="match status" value="1"/>
</dbReference>
<evidence type="ECO:0000313" key="7">
    <source>
        <dbReference type="Proteomes" id="UP000754226"/>
    </source>
</evidence>
<keyword evidence="2" id="KW-0805">Transcription regulation</keyword>
<dbReference type="GO" id="GO:0000976">
    <property type="term" value="F:transcription cis-regulatory region binding"/>
    <property type="evidence" value="ECO:0007669"/>
    <property type="project" value="TreeGrafter"/>
</dbReference>
<comment type="similarity">
    <text evidence="1">Belongs to the LysR transcriptional regulatory family.</text>
</comment>
<dbReference type="PANTHER" id="PTHR30126:SF40">
    <property type="entry name" value="HTH-TYPE TRANSCRIPTIONAL REGULATOR GLTR"/>
    <property type="match status" value="1"/>
</dbReference>
<gene>
    <name evidence="6" type="ORF">KHX13_09215</name>
</gene>
<dbReference type="SUPFAM" id="SSF53850">
    <property type="entry name" value="Periplasmic binding protein-like II"/>
    <property type="match status" value="1"/>
</dbReference>
<keyword evidence="4" id="KW-0804">Transcription</keyword>
<dbReference type="SUPFAM" id="SSF46785">
    <property type="entry name" value="Winged helix' DNA-binding domain"/>
    <property type="match status" value="1"/>
</dbReference>
<feature type="domain" description="HTH lysR-type" evidence="5">
    <location>
        <begin position="1"/>
        <end position="57"/>
    </location>
</feature>
<evidence type="ECO:0000256" key="4">
    <source>
        <dbReference type="ARBA" id="ARBA00023163"/>
    </source>
</evidence>